<evidence type="ECO:0000256" key="2">
    <source>
        <dbReference type="ARBA" id="ARBA00013064"/>
    </source>
</evidence>
<dbReference type="InterPro" id="IPR029021">
    <property type="entry name" value="Prot-tyrosine_phosphatase-like"/>
</dbReference>
<dbReference type="SMART" id="SM00195">
    <property type="entry name" value="DSPc"/>
    <property type="match status" value="1"/>
</dbReference>
<keyword evidence="8" id="KW-1185">Reference proteome</keyword>
<dbReference type="InterPro" id="IPR000387">
    <property type="entry name" value="Tyr_Pase_dom"/>
</dbReference>
<feature type="domain" description="Tyrosine-protein phosphatase" evidence="5">
    <location>
        <begin position="5"/>
        <end position="145"/>
    </location>
</feature>
<dbReference type="Proteomes" id="UP000076722">
    <property type="component" value="Unassembled WGS sequence"/>
</dbReference>
<dbReference type="CDD" id="cd14498">
    <property type="entry name" value="DSP"/>
    <property type="match status" value="1"/>
</dbReference>
<reference evidence="7 8" key="1">
    <citation type="journal article" date="2016" name="Mol. Biol. Evol.">
        <title>Comparative Genomics of Early-Diverging Mushroom-Forming Fungi Provides Insights into the Origins of Lignocellulose Decay Capabilities.</title>
        <authorList>
            <person name="Nagy L.G."/>
            <person name="Riley R."/>
            <person name="Tritt A."/>
            <person name="Adam C."/>
            <person name="Daum C."/>
            <person name="Floudas D."/>
            <person name="Sun H."/>
            <person name="Yadav J.S."/>
            <person name="Pangilinan J."/>
            <person name="Larsson K.H."/>
            <person name="Matsuura K."/>
            <person name="Barry K."/>
            <person name="Labutti K."/>
            <person name="Kuo R."/>
            <person name="Ohm R.A."/>
            <person name="Bhattacharya S.S."/>
            <person name="Shirouzu T."/>
            <person name="Yoshinaga Y."/>
            <person name="Martin F.M."/>
            <person name="Grigoriev I.V."/>
            <person name="Hibbett D.S."/>
        </authorList>
    </citation>
    <scope>NUCLEOTIDE SEQUENCE [LARGE SCALE GENOMIC DNA]</scope>
    <source>
        <strain evidence="7 8">HHB9708</strain>
    </source>
</reference>
<dbReference type="InterPro" id="IPR000340">
    <property type="entry name" value="Dual-sp_phosphatase_cat-dom"/>
</dbReference>
<evidence type="ECO:0000256" key="1">
    <source>
        <dbReference type="ARBA" id="ARBA00008601"/>
    </source>
</evidence>
<dbReference type="OrthoDB" id="10252009at2759"/>
<dbReference type="STRING" id="1314777.A0A164UN10"/>
<feature type="domain" description="Tyrosine specific protein phosphatases" evidence="6">
    <location>
        <begin position="66"/>
        <end position="123"/>
    </location>
</feature>
<organism evidence="7 8">
    <name type="scientific">Sistotremastrum niveocremeum HHB9708</name>
    <dbReference type="NCBI Taxonomy" id="1314777"/>
    <lineage>
        <taxon>Eukaryota</taxon>
        <taxon>Fungi</taxon>
        <taxon>Dikarya</taxon>
        <taxon>Basidiomycota</taxon>
        <taxon>Agaricomycotina</taxon>
        <taxon>Agaricomycetes</taxon>
        <taxon>Sistotremastrales</taxon>
        <taxon>Sistotremastraceae</taxon>
        <taxon>Sertulicium</taxon>
        <taxon>Sertulicium niveocremeum</taxon>
    </lineage>
</organism>
<keyword evidence="4" id="KW-0904">Protein phosphatase</keyword>
<dbReference type="GO" id="GO:0005634">
    <property type="term" value="C:nucleus"/>
    <property type="evidence" value="ECO:0007669"/>
    <property type="project" value="TreeGrafter"/>
</dbReference>
<evidence type="ECO:0000313" key="7">
    <source>
        <dbReference type="EMBL" id="KZS93387.1"/>
    </source>
</evidence>
<gene>
    <name evidence="7" type="ORF">SISNIDRAFT_495518</name>
</gene>
<dbReference type="InterPro" id="IPR020422">
    <property type="entry name" value="TYR_PHOSPHATASE_DUAL_dom"/>
</dbReference>
<dbReference type="PROSITE" id="PS50054">
    <property type="entry name" value="TYR_PHOSPHATASE_DUAL"/>
    <property type="match status" value="1"/>
</dbReference>
<dbReference type="PROSITE" id="PS00383">
    <property type="entry name" value="TYR_PHOSPHATASE_1"/>
    <property type="match status" value="1"/>
</dbReference>
<dbReference type="PROSITE" id="PS50056">
    <property type="entry name" value="TYR_PHOSPHATASE_2"/>
    <property type="match status" value="1"/>
</dbReference>
<dbReference type="GO" id="GO:0004725">
    <property type="term" value="F:protein tyrosine phosphatase activity"/>
    <property type="evidence" value="ECO:0007669"/>
    <property type="project" value="UniProtKB-EC"/>
</dbReference>
<evidence type="ECO:0000259" key="5">
    <source>
        <dbReference type="PROSITE" id="PS50054"/>
    </source>
</evidence>
<dbReference type="EC" id="3.1.3.48" evidence="2"/>
<evidence type="ECO:0000256" key="3">
    <source>
        <dbReference type="ARBA" id="ARBA00022801"/>
    </source>
</evidence>
<comment type="similarity">
    <text evidence="1">Belongs to the protein-tyrosine phosphatase family. Non-receptor class dual specificity subfamily.</text>
</comment>
<dbReference type="PANTHER" id="PTHR45848">
    <property type="entry name" value="DUAL SPECIFICITY PROTEIN PHOSPHATASE 12 FAMILY MEMBER"/>
    <property type="match status" value="1"/>
</dbReference>
<evidence type="ECO:0000256" key="4">
    <source>
        <dbReference type="ARBA" id="ARBA00022912"/>
    </source>
</evidence>
<evidence type="ECO:0000259" key="6">
    <source>
        <dbReference type="PROSITE" id="PS50056"/>
    </source>
</evidence>
<dbReference type="PANTHER" id="PTHR45848:SF4">
    <property type="entry name" value="DUAL SPECIFICITY PROTEIN PHOSPHATASE 12"/>
    <property type="match status" value="1"/>
</dbReference>
<dbReference type="AlphaFoldDB" id="A0A164UN10"/>
<evidence type="ECO:0000313" key="8">
    <source>
        <dbReference type="Proteomes" id="UP000076722"/>
    </source>
</evidence>
<dbReference type="GO" id="GO:0008138">
    <property type="term" value="F:protein tyrosine/serine/threonine phosphatase activity"/>
    <property type="evidence" value="ECO:0007669"/>
    <property type="project" value="TreeGrafter"/>
</dbReference>
<keyword evidence="3" id="KW-0378">Hydrolase</keyword>
<dbReference type="Gene3D" id="3.90.190.10">
    <property type="entry name" value="Protein tyrosine phosphatase superfamily"/>
    <property type="match status" value="1"/>
</dbReference>
<accession>A0A164UN10</accession>
<dbReference type="SUPFAM" id="SSF52799">
    <property type="entry name" value="(Phosphotyrosine protein) phosphatases II"/>
    <property type="match status" value="1"/>
</dbReference>
<dbReference type="InterPro" id="IPR016130">
    <property type="entry name" value="Tyr_Pase_AS"/>
</dbReference>
<proteinExistence type="inferred from homology"/>
<dbReference type="EMBL" id="KV419407">
    <property type="protein sequence ID" value="KZS93387.1"/>
    <property type="molecule type" value="Genomic_DNA"/>
</dbReference>
<protein>
    <recommendedName>
        <fullName evidence="2">protein-tyrosine-phosphatase</fullName>
        <ecNumber evidence="2">3.1.3.48</ecNumber>
    </recommendedName>
</protein>
<sequence length="346" mass="39525">MDEDDMHEIVDNNIFISDLWTARALHLKPKNEITHILSICSDFKSENDPRHKTISLDDSPYSDLLIRLPEACNFIENAVSAGGKVLVHCVEGISRSPTVVCAYLMKTRGISTEEALDLVSQRRVQVEPNPGFLRQLHVFEKCHYNPTEDNNVYRKWKEEHQAETKQFIARMFELLPRACEGRILSSQELPYDVALLEMLLSMHRISHIVALKPCEISVEEETGPRRLFIAEEVYNELLPRLPEIAAFLALSLEDHSSRILVHSFHATRICVAIGAYLIQSKGVESEEVSKLMEGLGDTTSRDVLNQRSHFEPSKYRCKCRVFVNVAQQVLECWCVGTICCPILYDR</sequence>
<dbReference type="Pfam" id="PF00782">
    <property type="entry name" value="DSPc"/>
    <property type="match status" value="1"/>
</dbReference>
<name>A0A164UN10_9AGAM</name>